<gene>
    <name evidence="7" type="ORF">D5400_04840</name>
</gene>
<protein>
    <submittedName>
        <fullName evidence="7">Methyltransferase domain-containing protein</fullName>
    </submittedName>
</protein>
<evidence type="ECO:0000256" key="2">
    <source>
        <dbReference type="ARBA" id="ARBA00022679"/>
    </source>
</evidence>
<dbReference type="OrthoDB" id="7418600at2"/>
<dbReference type="PANTHER" id="PTHR43712:SF2">
    <property type="entry name" value="O-METHYLTRANSFERASE CICE"/>
    <property type="match status" value="1"/>
</dbReference>
<dbReference type="KEGG" id="abaw:D5400_04840"/>
<keyword evidence="1 7" id="KW-0489">Methyltransferase</keyword>
<keyword evidence="8" id="KW-1185">Reference proteome</keyword>
<evidence type="ECO:0000313" key="8">
    <source>
        <dbReference type="Proteomes" id="UP000268192"/>
    </source>
</evidence>
<evidence type="ECO:0000313" key="7">
    <source>
        <dbReference type="EMBL" id="AZN70690.1"/>
    </source>
</evidence>
<feature type="active site" description="Proton acceptor" evidence="4">
    <location>
        <position position="286"/>
    </location>
</feature>
<dbReference type="InterPro" id="IPR012967">
    <property type="entry name" value="COMT_dimerisation"/>
</dbReference>
<keyword evidence="2 7" id="KW-0808">Transferase</keyword>
<evidence type="ECO:0000256" key="4">
    <source>
        <dbReference type="PIRSR" id="PIRSR005739-1"/>
    </source>
</evidence>
<dbReference type="Proteomes" id="UP000268192">
    <property type="component" value="Chromosome"/>
</dbReference>
<feature type="domain" description="O-methyltransferase dimerisation" evidence="6">
    <location>
        <begin position="55"/>
        <end position="130"/>
    </location>
</feature>
<proteinExistence type="predicted"/>
<dbReference type="Pfam" id="PF08100">
    <property type="entry name" value="Dimerisation"/>
    <property type="match status" value="1"/>
</dbReference>
<dbReference type="InterPro" id="IPR036390">
    <property type="entry name" value="WH_DNA-bd_sf"/>
</dbReference>
<dbReference type="PROSITE" id="PS51683">
    <property type="entry name" value="SAM_OMT_II"/>
    <property type="match status" value="1"/>
</dbReference>
<dbReference type="SUPFAM" id="SSF53335">
    <property type="entry name" value="S-adenosyl-L-methionine-dependent methyltransferases"/>
    <property type="match status" value="1"/>
</dbReference>
<dbReference type="Pfam" id="PF00891">
    <property type="entry name" value="Methyltransf_2"/>
    <property type="match status" value="1"/>
</dbReference>
<feature type="domain" description="O-methyltransferase C-terminal" evidence="5">
    <location>
        <begin position="175"/>
        <end position="358"/>
    </location>
</feature>
<dbReference type="EMBL" id="CP032509">
    <property type="protein sequence ID" value="AZN70690.1"/>
    <property type="molecule type" value="Genomic_DNA"/>
</dbReference>
<dbReference type="RefSeq" id="WP_126008195.1">
    <property type="nucleotide sequence ID" value="NZ_CP032509.1"/>
</dbReference>
<dbReference type="Gene3D" id="1.10.10.10">
    <property type="entry name" value="Winged helix-like DNA-binding domain superfamily/Winged helix DNA-binding domain"/>
    <property type="match status" value="1"/>
</dbReference>
<dbReference type="InterPro" id="IPR001077">
    <property type="entry name" value="COMT_C"/>
</dbReference>
<evidence type="ECO:0000259" key="6">
    <source>
        <dbReference type="Pfam" id="PF08100"/>
    </source>
</evidence>
<evidence type="ECO:0000256" key="3">
    <source>
        <dbReference type="ARBA" id="ARBA00022691"/>
    </source>
</evidence>
<dbReference type="AlphaFoldDB" id="A0A3S9B1A1"/>
<dbReference type="SUPFAM" id="SSF46785">
    <property type="entry name" value="Winged helix' DNA-binding domain"/>
    <property type="match status" value="1"/>
</dbReference>
<name>A0A3S9B1A1_9HYPH</name>
<sequence length="378" mass="41092">MVDQPYSAGSPLRRLLSAFHAFRSRQVARREFRDFAARFPLTRPIARHNASRLFDLTAGFVYSQALSAAVELDLFDQMARRPQSTADIAEIGSMPVASAHTLMRALASLDLAHQQFDGRYALGTLGAALVDNPGVIAMIRHHGLLYRDLADPLALLRTPKSDTELRRFWNYRDAAGSEDDAAARYSDLMAASQSFISAEIFSAYPIQSHSVVLDVGGGDGSFLLAVAGRTAKATLVLFDLPAVATVARRRLAAHPLGHRIDVHGGSAFCDALPVDADLVTLNRVLHDHDDGDAQRLLANLHQSMSPGSRLLLSEPMSETDGTSAMADAYFGFYLLAMGQGRPRSADEIQAMLRAAGFETIRALPARQPLLSRSILAIR</sequence>
<dbReference type="PIRSF" id="PIRSF005739">
    <property type="entry name" value="O-mtase"/>
    <property type="match status" value="1"/>
</dbReference>
<keyword evidence="3" id="KW-0949">S-adenosyl-L-methionine</keyword>
<dbReference type="GO" id="GO:0008171">
    <property type="term" value="F:O-methyltransferase activity"/>
    <property type="evidence" value="ECO:0007669"/>
    <property type="project" value="InterPro"/>
</dbReference>
<accession>A0A3S9B1A1</accession>
<dbReference type="GO" id="GO:0046983">
    <property type="term" value="F:protein dimerization activity"/>
    <property type="evidence" value="ECO:0007669"/>
    <property type="project" value="InterPro"/>
</dbReference>
<organism evidence="7 8">
    <name type="scientific">Georhizobium profundi</name>
    <dbReference type="NCBI Taxonomy" id="2341112"/>
    <lineage>
        <taxon>Bacteria</taxon>
        <taxon>Pseudomonadati</taxon>
        <taxon>Pseudomonadota</taxon>
        <taxon>Alphaproteobacteria</taxon>
        <taxon>Hyphomicrobiales</taxon>
        <taxon>Rhizobiaceae</taxon>
        <taxon>Georhizobium</taxon>
    </lineage>
</organism>
<reference evidence="7 8" key="1">
    <citation type="submission" date="2018-09" db="EMBL/GenBank/DDBJ databases">
        <title>Marinorhizobium profundi gen. nov., sp. nov., isolated from a deep-sea sediment sample from the New Britain Trench and proposal of Marinorhizobiaceae fam. nov. in the order Rhizobiales of the class Alphaproteobacteria.</title>
        <authorList>
            <person name="Cao J."/>
        </authorList>
    </citation>
    <scope>NUCLEOTIDE SEQUENCE [LARGE SCALE GENOMIC DNA]</scope>
    <source>
        <strain evidence="7 8">WS11</strain>
    </source>
</reference>
<dbReference type="InterPro" id="IPR016461">
    <property type="entry name" value="COMT-like"/>
</dbReference>
<dbReference type="PANTHER" id="PTHR43712">
    <property type="entry name" value="PUTATIVE (AFU_ORTHOLOGUE AFUA_4G14580)-RELATED"/>
    <property type="match status" value="1"/>
</dbReference>
<dbReference type="Gene3D" id="3.40.50.150">
    <property type="entry name" value="Vaccinia Virus protein VP39"/>
    <property type="match status" value="1"/>
</dbReference>
<dbReference type="InterPro" id="IPR036388">
    <property type="entry name" value="WH-like_DNA-bd_sf"/>
</dbReference>
<evidence type="ECO:0000256" key="1">
    <source>
        <dbReference type="ARBA" id="ARBA00022603"/>
    </source>
</evidence>
<dbReference type="GO" id="GO:0032259">
    <property type="term" value="P:methylation"/>
    <property type="evidence" value="ECO:0007669"/>
    <property type="project" value="UniProtKB-KW"/>
</dbReference>
<dbReference type="InterPro" id="IPR029063">
    <property type="entry name" value="SAM-dependent_MTases_sf"/>
</dbReference>
<evidence type="ECO:0000259" key="5">
    <source>
        <dbReference type="Pfam" id="PF00891"/>
    </source>
</evidence>
<dbReference type="CDD" id="cd02440">
    <property type="entry name" value="AdoMet_MTases"/>
    <property type="match status" value="1"/>
</dbReference>